<evidence type="ECO:0000313" key="2">
    <source>
        <dbReference type="Proteomes" id="UP000572817"/>
    </source>
</evidence>
<name>A0A8H4IP24_9PEZI</name>
<dbReference type="Proteomes" id="UP000572817">
    <property type="component" value="Unassembled WGS sequence"/>
</dbReference>
<accession>A0A8H4IP24</accession>
<keyword evidence="2" id="KW-1185">Reference proteome</keyword>
<evidence type="ECO:0000313" key="1">
    <source>
        <dbReference type="EMBL" id="KAF4303832.1"/>
    </source>
</evidence>
<reference evidence="1" key="1">
    <citation type="submission" date="2020-04" db="EMBL/GenBank/DDBJ databases">
        <title>Genome Assembly and Annotation of Botryosphaeria dothidea sdau 11-99, a Latent Pathogen of Apple Fruit Ring Rot in China.</title>
        <authorList>
            <person name="Yu C."/>
            <person name="Diao Y."/>
            <person name="Lu Q."/>
            <person name="Zhao J."/>
            <person name="Cui S."/>
            <person name="Peng C."/>
            <person name="He B."/>
            <person name="Liu H."/>
        </authorList>
    </citation>
    <scope>NUCLEOTIDE SEQUENCE [LARGE SCALE GENOMIC DNA]</scope>
    <source>
        <strain evidence="1">Sdau11-99</strain>
    </source>
</reference>
<proteinExistence type="predicted"/>
<organism evidence="1 2">
    <name type="scientific">Botryosphaeria dothidea</name>
    <dbReference type="NCBI Taxonomy" id="55169"/>
    <lineage>
        <taxon>Eukaryota</taxon>
        <taxon>Fungi</taxon>
        <taxon>Dikarya</taxon>
        <taxon>Ascomycota</taxon>
        <taxon>Pezizomycotina</taxon>
        <taxon>Dothideomycetes</taxon>
        <taxon>Dothideomycetes incertae sedis</taxon>
        <taxon>Botryosphaeriales</taxon>
        <taxon>Botryosphaeriaceae</taxon>
        <taxon>Botryosphaeria</taxon>
    </lineage>
</organism>
<gene>
    <name evidence="1" type="ORF">GTA08_BOTSDO08311</name>
</gene>
<comment type="caution">
    <text evidence="1">The sequence shown here is derived from an EMBL/GenBank/DDBJ whole genome shotgun (WGS) entry which is preliminary data.</text>
</comment>
<dbReference type="AlphaFoldDB" id="A0A8H4IP24"/>
<protein>
    <submittedName>
        <fullName evidence="1">Uncharacterized protein</fullName>
    </submittedName>
</protein>
<dbReference type="EMBL" id="WWBZ02000051">
    <property type="protein sequence ID" value="KAF4303832.1"/>
    <property type="molecule type" value="Genomic_DNA"/>
</dbReference>
<sequence length="346" mass="39854">MSSSRKYENKITLPTELTCMVIAEADWETLKQLRLCNKWFAGEAARHLFASVMTDMTMELMEAFAQQTRNKAIAKSIKELVVLPSPRWPRLDLEDFCEVLHKGLHQVQGSRSYLMELYAVYMADREEVDLFECLTRGLYPQLHGQNIVSHADTNAPEMSTLVRYREACAHFESALLELSSLHTVRMMPHSTTKSDNWYGFRLRTEVLQIDRNDVDAAKEAAPRVFLLRALGYRNNLLKGLTSLELISKDGNWWVPLDLESFWRSNELSETGGDEEVDESRVEHRLSLVTVVFAHLKYLRLVIEAEEAKLRPTGRIVGQWLSRARKLECLELRLAGLRHGNCHVDFD</sequence>